<dbReference type="OrthoDB" id="9909019at2759"/>
<gene>
    <name evidence="1" type="ORF">DMN91_009737</name>
</gene>
<proteinExistence type="predicted"/>
<evidence type="ECO:0000313" key="1">
    <source>
        <dbReference type="EMBL" id="RLU17502.1"/>
    </source>
</evidence>
<dbReference type="Proteomes" id="UP000279307">
    <property type="component" value="Chromosome 10"/>
</dbReference>
<name>A0A3L8DBI5_OOCBI</name>
<protein>
    <submittedName>
        <fullName evidence="1">Uncharacterized protein</fullName>
    </submittedName>
</protein>
<accession>A0A3L8DBI5</accession>
<dbReference type="AlphaFoldDB" id="A0A3L8DBI5"/>
<comment type="caution">
    <text evidence="1">The sequence shown here is derived from an EMBL/GenBank/DDBJ whole genome shotgun (WGS) entry which is preliminary data.</text>
</comment>
<sequence>MACSFGDGVNFPERLCNEDTHTLLGHGTQQWGDETEFDSPPPYVNQVLHRSTIEQMTMIEEATILALGTGTAVIGPSVDVEQPLVNNTESV</sequence>
<reference evidence="1 2" key="1">
    <citation type="journal article" date="2018" name="Genome Res.">
        <title>The genomic architecture and molecular evolution of ant odorant receptors.</title>
        <authorList>
            <person name="McKenzie S.K."/>
            <person name="Kronauer D.J.C."/>
        </authorList>
    </citation>
    <scope>NUCLEOTIDE SEQUENCE [LARGE SCALE GENOMIC DNA]</scope>
    <source>
        <strain evidence="1">Clonal line C1</strain>
    </source>
</reference>
<dbReference type="EMBL" id="QOIP01000010">
    <property type="protein sequence ID" value="RLU17502.1"/>
    <property type="molecule type" value="Genomic_DNA"/>
</dbReference>
<organism evidence="1 2">
    <name type="scientific">Ooceraea biroi</name>
    <name type="common">Clonal raider ant</name>
    <name type="synonym">Cerapachys biroi</name>
    <dbReference type="NCBI Taxonomy" id="2015173"/>
    <lineage>
        <taxon>Eukaryota</taxon>
        <taxon>Metazoa</taxon>
        <taxon>Ecdysozoa</taxon>
        <taxon>Arthropoda</taxon>
        <taxon>Hexapoda</taxon>
        <taxon>Insecta</taxon>
        <taxon>Pterygota</taxon>
        <taxon>Neoptera</taxon>
        <taxon>Endopterygota</taxon>
        <taxon>Hymenoptera</taxon>
        <taxon>Apocrita</taxon>
        <taxon>Aculeata</taxon>
        <taxon>Formicoidea</taxon>
        <taxon>Formicidae</taxon>
        <taxon>Dorylinae</taxon>
        <taxon>Ooceraea</taxon>
    </lineage>
</organism>
<evidence type="ECO:0000313" key="2">
    <source>
        <dbReference type="Proteomes" id="UP000279307"/>
    </source>
</evidence>